<dbReference type="InterPro" id="IPR036020">
    <property type="entry name" value="WW_dom_sf"/>
</dbReference>
<protein>
    <recommendedName>
        <fullName evidence="10">Membrane-associated guanylate kinase, WW and PDZ domain-containing protein 2</fullName>
    </recommendedName>
</protein>
<dbReference type="CDD" id="cd06732">
    <property type="entry name" value="PDZ2_MAGI-1_3-like"/>
    <property type="match status" value="1"/>
</dbReference>
<feature type="region of interest" description="Disordered" evidence="4">
    <location>
        <begin position="2009"/>
        <end position="2086"/>
    </location>
</feature>
<evidence type="ECO:0000256" key="3">
    <source>
        <dbReference type="ARBA" id="ARBA00023136"/>
    </source>
</evidence>
<dbReference type="Pfam" id="PF00397">
    <property type="entry name" value="WW"/>
    <property type="match status" value="2"/>
</dbReference>
<dbReference type="PROSITE" id="PS50020">
    <property type="entry name" value="WW_DOMAIN_2"/>
    <property type="match status" value="2"/>
</dbReference>
<dbReference type="Pfam" id="PF00625">
    <property type="entry name" value="Guanylate_kin"/>
    <property type="match status" value="1"/>
</dbReference>
<feature type="domain" description="WW" evidence="5">
    <location>
        <begin position="1881"/>
        <end position="1914"/>
    </location>
</feature>
<feature type="compositionally biased region" description="Polar residues" evidence="4">
    <location>
        <begin position="2050"/>
        <end position="2061"/>
    </location>
</feature>
<dbReference type="InterPro" id="IPR008144">
    <property type="entry name" value="Guanylate_kin-like_dom"/>
</dbReference>
<dbReference type="InterPro" id="IPR020590">
    <property type="entry name" value="Guanylate_kinase_CS"/>
</dbReference>
<dbReference type="PROSITE" id="PS50052">
    <property type="entry name" value="GUANYLATE_KINASE_2"/>
    <property type="match status" value="1"/>
</dbReference>
<feature type="compositionally biased region" description="Basic residues" evidence="4">
    <location>
        <begin position="1966"/>
        <end position="1977"/>
    </location>
</feature>
<dbReference type="SUPFAM" id="SSF51045">
    <property type="entry name" value="WW domain"/>
    <property type="match status" value="2"/>
</dbReference>
<feature type="region of interest" description="Disordered" evidence="4">
    <location>
        <begin position="1650"/>
        <end position="1840"/>
    </location>
</feature>
<dbReference type="InterPro" id="IPR027417">
    <property type="entry name" value="P-loop_NTPase"/>
</dbReference>
<dbReference type="PROSITE" id="PS01159">
    <property type="entry name" value="WW_DOMAIN_1"/>
    <property type="match status" value="2"/>
</dbReference>
<dbReference type="Proteomes" id="UP001292094">
    <property type="component" value="Unassembled WGS sequence"/>
</dbReference>
<dbReference type="FunFam" id="2.30.42.10:FF:000005">
    <property type="entry name" value="Membrane associated guanylate kinase, WW and PDZ domain containing 1"/>
    <property type="match status" value="1"/>
</dbReference>
<dbReference type="SUPFAM" id="SSF52540">
    <property type="entry name" value="P-loop containing nucleoside triphosphate hydrolases"/>
    <property type="match status" value="1"/>
</dbReference>
<feature type="region of interest" description="Disordered" evidence="4">
    <location>
        <begin position="2812"/>
        <end position="2882"/>
    </location>
</feature>
<feature type="compositionally biased region" description="Low complexity" evidence="4">
    <location>
        <begin position="2708"/>
        <end position="2723"/>
    </location>
</feature>
<dbReference type="Gene3D" id="3.30.63.10">
    <property type="entry name" value="Guanylate Kinase phosphate binding domain"/>
    <property type="match status" value="1"/>
</dbReference>
<evidence type="ECO:0000259" key="5">
    <source>
        <dbReference type="PROSITE" id="PS50020"/>
    </source>
</evidence>
<dbReference type="InterPro" id="IPR036034">
    <property type="entry name" value="PDZ_sf"/>
</dbReference>
<feature type="domain" description="WW" evidence="5">
    <location>
        <begin position="1834"/>
        <end position="1867"/>
    </location>
</feature>
<feature type="region of interest" description="Disordered" evidence="4">
    <location>
        <begin position="3098"/>
        <end position="3128"/>
    </location>
</feature>
<feature type="domain" description="PDZ" evidence="7">
    <location>
        <begin position="2481"/>
        <end position="2544"/>
    </location>
</feature>
<feature type="compositionally biased region" description="Polar residues" evidence="4">
    <location>
        <begin position="2844"/>
        <end position="2856"/>
    </location>
</feature>
<feature type="compositionally biased region" description="Basic and acidic residues" evidence="4">
    <location>
        <begin position="1026"/>
        <end position="1036"/>
    </location>
</feature>
<evidence type="ECO:0000256" key="4">
    <source>
        <dbReference type="SAM" id="MobiDB-lite"/>
    </source>
</evidence>
<dbReference type="CDD" id="cd06734">
    <property type="entry name" value="PDZ4_MAGI-1_3-like"/>
    <property type="match status" value="1"/>
</dbReference>
<feature type="region of interest" description="Disordered" evidence="4">
    <location>
        <begin position="2411"/>
        <end position="2450"/>
    </location>
</feature>
<dbReference type="CDD" id="cd06731">
    <property type="entry name" value="PDZ1_MAGI-1_3-like"/>
    <property type="match status" value="1"/>
</dbReference>
<feature type="compositionally biased region" description="Polar residues" evidence="4">
    <location>
        <begin position="2097"/>
        <end position="2111"/>
    </location>
</feature>
<feature type="region of interest" description="Disordered" evidence="4">
    <location>
        <begin position="910"/>
        <end position="946"/>
    </location>
</feature>
<dbReference type="SMART" id="SM00228">
    <property type="entry name" value="PDZ"/>
    <property type="match status" value="5"/>
</dbReference>
<feature type="domain" description="PDZ" evidence="7">
    <location>
        <begin position="2915"/>
        <end position="2997"/>
    </location>
</feature>
<dbReference type="CDD" id="cd00201">
    <property type="entry name" value="WW"/>
    <property type="match status" value="2"/>
</dbReference>
<feature type="region of interest" description="Disordered" evidence="4">
    <location>
        <begin position="355"/>
        <end position="375"/>
    </location>
</feature>
<comment type="subcellular location">
    <subcellularLocation>
        <location evidence="1">Membrane</location>
        <topology evidence="1">Peripheral membrane protein</topology>
    </subcellularLocation>
</comment>
<keyword evidence="9" id="KW-1185">Reference proteome</keyword>
<gene>
    <name evidence="8" type="ORF">Pmani_026184</name>
</gene>
<evidence type="ECO:0000256" key="1">
    <source>
        <dbReference type="ARBA" id="ARBA00004170"/>
    </source>
</evidence>
<feature type="region of interest" description="Disordered" evidence="4">
    <location>
        <begin position="2142"/>
        <end position="2166"/>
    </location>
</feature>
<proteinExistence type="predicted"/>
<feature type="region of interest" description="Disordered" evidence="4">
    <location>
        <begin position="1915"/>
        <end position="1977"/>
    </location>
</feature>
<keyword evidence="3" id="KW-0472">Membrane</keyword>
<accession>A0AAE1P6I9</accession>
<feature type="compositionally biased region" description="Gly residues" evidence="4">
    <location>
        <begin position="1927"/>
        <end position="1940"/>
    </location>
</feature>
<feature type="compositionally biased region" description="Polar residues" evidence="4">
    <location>
        <begin position="2590"/>
        <end position="2601"/>
    </location>
</feature>
<evidence type="ECO:0000313" key="8">
    <source>
        <dbReference type="EMBL" id="KAK4301690.1"/>
    </source>
</evidence>
<dbReference type="Pfam" id="PF00595">
    <property type="entry name" value="PDZ"/>
    <property type="match status" value="4"/>
</dbReference>
<evidence type="ECO:0000259" key="6">
    <source>
        <dbReference type="PROSITE" id="PS50052"/>
    </source>
</evidence>
<feature type="region of interest" description="Disordered" evidence="4">
    <location>
        <begin position="798"/>
        <end position="823"/>
    </location>
</feature>
<evidence type="ECO:0000256" key="2">
    <source>
        <dbReference type="ARBA" id="ARBA00022737"/>
    </source>
</evidence>
<feature type="region of interest" description="Disordered" evidence="4">
    <location>
        <begin position="2557"/>
        <end position="2662"/>
    </location>
</feature>
<organism evidence="8 9">
    <name type="scientific">Petrolisthes manimaculis</name>
    <dbReference type="NCBI Taxonomy" id="1843537"/>
    <lineage>
        <taxon>Eukaryota</taxon>
        <taxon>Metazoa</taxon>
        <taxon>Ecdysozoa</taxon>
        <taxon>Arthropoda</taxon>
        <taxon>Crustacea</taxon>
        <taxon>Multicrustacea</taxon>
        <taxon>Malacostraca</taxon>
        <taxon>Eumalacostraca</taxon>
        <taxon>Eucarida</taxon>
        <taxon>Decapoda</taxon>
        <taxon>Pleocyemata</taxon>
        <taxon>Anomura</taxon>
        <taxon>Galatheoidea</taxon>
        <taxon>Porcellanidae</taxon>
        <taxon>Petrolisthes</taxon>
    </lineage>
</organism>
<dbReference type="PROSITE" id="PS00856">
    <property type="entry name" value="GUANYLATE_KINASE_1"/>
    <property type="match status" value="1"/>
</dbReference>
<feature type="compositionally biased region" description="Basic and acidic residues" evidence="4">
    <location>
        <begin position="2858"/>
        <end position="2871"/>
    </location>
</feature>
<dbReference type="Gene3D" id="2.30.42.10">
    <property type="match status" value="5"/>
</dbReference>
<dbReference type="PANTHER" id="PTHR10316">
    <property type="entry name" value="MEMBRANE ASSOCIATED GUANYLATE KINASE-RELATED"/>
    <property type="match status" value="1"/>
</dbReference>
<feature type="compositionally biased region" description="Basic and acidic residues" evidence="4">
    <location>
        <begin position="916"/>
        <end position="927"/>
    </location>
</feature>
<feature type="compositionally biased region" description="Low complexity" evidence="4">
    <location>
        <begin position="113"/>
        <end position="125"/>
    </location>
</feature>
<dbReference type="GO" id="GO:0007165">
    <property type="term" value="P:signal transduction"/>
    <property type="evidence" value="ECO:0007669"/>
    <property type="project" value="TreeGrafter"/>
</dbReference>
<feature type="domain" description="PDZ" evidence="7">
    <location>
        <begin position="3021"/>
        <end position="3103"/>
    </location>
</feature>
<feature type="domain" description="PDZ" evidence="7">
    <location>
        <begin position="3131"/>
        <end position="3214"/>
    </location>
</feature>
<evidence type="ECO:0000313" key="9">
    <source>
        <dbReference type="Proteomes" id="UP001292094"/>
    </source>
</evidence>
<keyword evidence="2" id="KW-0677">Repeat</keyword>
<evidence type="ECO:0008006" key="10">
    <source>
        <dbReference type="Google" id="ProtNLM"/>
    </source>
</evidence>
<feature type="domain" description="Guanylate kinase-like" evidence="6">
    <location>
        <begin position="1"/>
        <end position="109"/>
    </location>
</feature>
<dbReference type="CDD" id="cd06735">
    <property type="entry name" value="PDZ5_MAGI-1_3-like"/>
    <property type="match status" value="1"/>
</dbReference>
<dbReference type="EMBL" id="JAWZYT010002845">
    <property type="protein sequence ID" value="KAK4301690.1"/>
    <property type="molecule type" value="Genomic_DNA"/>
</dbReference>
<sequence>SLTRDLRQYLNTRFQKGGVDHELQNTIRDNVYLRTVPVTTRTPRQGEVNGVDYTFLSKEEFRALQRSGNLLESGVFEGQEYGTPVPSPVSSALPQRHTIERITRRRLKRHLVSSPSNASSASLTSDVAGSPQTTHRRLPPLYAPWVRRVSRGRSWLPSDDAPPSEPQSEPVMDPETPLDTTDDGNPLSRSFSLPMKQPHFMKHGSDKIRTLPSRLLRAAQRPSLKELNRTFSANEIKEYFIRNGSHRHRQGVSQIHGEAFITGSYPGYRTHHQTGSCVQRKSSRSRASLRKTKSLSSFTVDAKYRASPASGVAAQTLLTLPRHKPSRCISESRVDFGESDVESWCSSIDNDGSDTVVGSDWEGSDTSSSSSETVTDNSVFTPSFGISQTSFSSPNSPLLKSSQLEVKGSRSTITNDIEVVDNLSLLNNEESVDQLSDVESSIDYSPDSAAVRSYLISVDAKRREFVNGQKMNPYTQSLDNLNNTDFDIIDNLSLLSNEESVDPLEDSMNKSLHGSKRFHSASDLVNPSRLYCLASPEDRLGQVPDVKCKENFGRSAVHNDPASCNQFSSVYDVAIDESQRKFETVSLGSKSIEDLQTVPVVSSTQNETWEVMSFTDSELSSVHLDDLATDFSPGKNCDRMKRYFFPEYHSVVNVPRKIPVETESGNRCIDIPSDTQNQNLRRDLTHCSTTFCNNKNMPHEELPIQKSSPNFALTFDEYSKVKLVPREKPKVPPRSTSLSNLYKRGKKHHEYRNWTPVVPVVKKTVKSSHATDAKGNLSSNVVESIKEVIGVKLPQTPSFSSSVTDKVDDENKEYKNTTKPSSDDCATIVKEDNVDSPVHANKDSIEQLTEVSPGLQHGDIKAKSVDKFVSPVLDENICSAKDDKKTEEVMIFKSFYSKHPSLQETDIENNEPLEGNEEKQHLQKNTEDQEITQPHSSVTKEEDADTLGQDSLLNEMTVESALQELFESSQELEARLDDLLSDAFSELVISSLDESDMGETNLNEKFEEYQTTKERTSPHNGPVVTEHSEQNSDREMGEKTLSQNYMEYCSLDTGGFVNEDKNAVSIEKVERISLPSVVTGNDKGCNKNIVDKNIQLNHHSNTGVEVLSSSIEKKNGTKLFLETTDTEKINERSFRIPTQPLVTVQEYAMKDISPSVPRGNVQKLIQNLENCDKSSSLGKPLSKLHNTKSLPYLESLRKENYYTIPPTGIRPKRLHCVKSLNQASELVLKEESEIEQEQIFGNLGNQRKNVGDDSQHERGKPFIEHLRYGRYGLHNKNTDSDSIGVVEKEKSSSSQLLNTFNLKTSTEKEAQPSKIILERCHSFPTVLNQGDVPNTVKGISINSDSSSLTVDSEKEIPSKYSINEIGLLDGDEYRELVRLKKEEEIGEDIDVDSGGGVSVIDVECVDLRDGQVNLCGASIDPYKAKEVNRDDIFSTKSEQHTALLEKNKGPSPPPPPKRTVFISRSCPGRYSVITTQKGREERAYQVTQPKNLPPTKTPRLSKMREVIGAESEFVDAESRVWTWKNYSNYTDIPETIGGSKQANIAGYDWKFYNKDNKQNYFSLKSKFSKEKSQNRDSITENLYRHSSRGQRTPLVSNYDGLESEKNFLGRLFRDSPTLKRWNATGSLSSVGSSSQGSFRSLPSSSGIPWLCLPPPPPLPSDAGGGTGNHYGTPKPPSLPPDHLGRGSSSGAVLPGAHPSSEGKRRRNRSNVEAMAANTSTETPPDPSQGHHYPPDPSQGHHYSHDPSQGHHYPPDASHYVPDGSQNHPYPPDPSQGHPYPQDTSQDHPYVHTSQEAPYPPPGHYTSPGMNQGGPGEEGVSQAPPSDSPTSGELGPLPFNWEKAYTENGEPYYIDHMAGTSSWLDPRLARVQKQNAAECGDNELPFGWERIDDPQYGTYYIDHVNRKTQYENPVALAKRQPPGPSPPQGGGSSPSDGGGGNNTFPRQKKQLVGESGSGVGGPESSPRHHHQQTGGHKRTNRIMLYLPCLPCLASEGKDSKVANIRVHNRMDKSPYSSPSSSPSSSSHHPLLLHRPRSLSPNHKHPDLTPPKHSNLSKDSISSPMDPVHLASGTPHSNSSLSPSMFKPNNIAIASGNLQEKNNVGRGPSSQVPPKNLEVKNPTLNQTIVPNFAKPHFPNYQNVSSGPRAVLHPRVPQASSSPKGPPRPYLRSYSSPGFPTNPWHTDSGQMFNPRGTWGYASPSLSSPGASTPQFPSPRPYSLARYLSTPSQDSVHYNHHQRSFSAYLHPYISPTPSASPLYRPCEDPVVSSVTLRRTDRGGSNGVFTRNPAELQGEFVRTSLVKSSRGLGFTIVGGDDNEEEFLQIKSVVPNGPAWQDGKLRTGDVLVYVGDTCVLGYTHADMVTMFQNIDPGRTVYLEVCRGYPLPFDPNDPNTEIVTTVAVTTADARSSKSVFGDGYERSRNNSSESMNTAKSMPDLSNPERVQQVPRPGSADLLSSENFDHTPDILDFYPSALSKPEYLTIPIVKGGNGFGFTIADSAYGQKVKKILDRGRCKSLIEGDILVDINNINVKGMSHTEVVQVLKDCAQGQEAVIMVQRGGLSSPSKSRLRGGKEQSSPKKSGIASGLFRSKTPTADMYSSQPKEIIPNRPKTPLVDTRNRPKTPNVMVGGDGSTIVDGGRTLEGNSSDFRPPYTPTSTHAPFPGAFSYTGDVTYDPKVNNMTAQMSQVSIEQNNYENYLGDSYGPPSQPQQHQQQHQQQQNSYNYHHDPYTHEGYYPPQQQQQQQQNHPDENDARRINLSKTPTKEFNNQNYPQYPPYYNDTSGPNNNSGSINNNGHHNTSMELNSGYSYMNYPKDSYDLPRQDSGYSSQAQIPPARNPYPPYYGQNSSAGYNSQADSLGRRKESTSFEYEHPAPVSMPRFPDGRYSVNPRGPGTTPVTSTGPSGPNGTLSFLEFTVTLKRQESGFGFRIVGGTEEGSQVSIGHIVPGGAADQDGSVITGDEIVGVDGEEVFGSSHHHVVELMAKAATHGRVTLTLRRRHHHHHHNPTDLHNRSMEIQFPYDVTVTRRENEGFGFVIISSVTKSGSTIGRIIEGSPAERCGRLNVGDRILSVNGVDIKTLHHGHIVNLIKESGYTVTLTIGPPRDDTSSTTSNSQRAESEVGEDSSGGEYYEVELQRGTRGFGFSIRGGREFHNMPLFVLRIAENGPAAEDGKLKVGDQLMEINGRSTKDMTHADAIELIKQCGSSVSLLVKRGGKLPQHLDSMNPNSLGSPVGPPPPGTNIRSTATLPPPSPGSMGPPYSTQGLSGPPGPPYYSHGGYNALPTSSSGYPPVYPHNGAVRGPQPLHSSPATQYPPPLTPNGPLSQSSPRVMAGDSYYWNRVPDHRPA</sequence>
<dbReference type="FunFam" id="2.30.42.10:FF:000232">
    <property type="entry name" value="Uncharacterized protein, isoform A"/>
    <property type="match status" value="1"/>
</dbReference>
<dbReference type="FunFam" id="2.30.42.10:FF:000144">
    <property type="entry name" value="Membrane associated guanylate kinase, WW and PDZ domain containing 2"/>
    <property type="match status" value="1"/>
</dbReference>
<dbReference type="Gene3D" id="2.20.70.10">
    <property type="match status" value="2"/>
</dbReference>
<feature type="compositionally biased region" description="Low complexity" evidence="4">
    <location>
        <begin position="2012"/>
        <end position="2028"/>
    </location>
</feature>
<dbReference type="SMART" id="SM00072">
    <property type="entry name" value="GuKc"/>
    <property type="match status" value="1"/>
</dbReference>
<dbReference type="CDD" id="cd06733">
    <property type="entry name" value="PDZ3_MAGI-1_3-like"/>
    <property type="match status" value="1"/>
</dbReference>
<feature type="region of interest" description="Disordered" evidence="4">
    <location>
        <begin position="2097"/>
        <end position="2116"/>
    </location>
</feature>
<dbReference type="FunFam" id="2.20.70.10:FF:000001">
    <property type="entry name" value="Membrane-associated guanylate kinase, WW and PDZ domain-containing protein 1"/>
    <property type="match status" value="1"/>
</dbReference>
<dbReference type="InterPro" id="IPR008145">
    <property type="entry name" value="GK/Ca_channel_bsu"/>
</dbReference>
<feature type="region of interest" description="Disordered" evidence="4">
    <location>
        <begin position="2695"/>
        <end position="2799"/>
    </location>
</feature>
<dbReference type="PROSITE" id="PS50106">
    <property type="entry name" value="PDZ"/>
    <property type="match status" value="5"/>
</dbReference>
<dbReference type="InterPro" id="IPR001478">
    <property type="entry name" value="PDZ"/>
</dbReference>
<feature type="domain" description="PDZ" evidence="7">
    <location>
        <begin position="2297"/>
        <end position="2367"/>
    </location>
</feature>
<comment type="caution">
    <text evidence="8">The sequence shown here is derived from an EMBL/GenBank/DDBJ whole genome shotgun (WGS) entry which is preliminary data.</text>
</comment>
<feature type="region of interest" description="Disordered" evidence="4">
    <location>
        <begin position="3217"/>
        <end position="3330"/>
    </location>
</feature>
<evidence type="ECO:0000259" key="7">
    <source>
        <dbReference type="PROSITE" id="PS50106"/>
    </source>
</evidence>
<feature type="region of interest" description="Disordered" evidence="4">
    <location>
        <begin position="105"/>
        <end position="139"/>
    </location>
</feature>
<dbReference type="SUPFAM" id="SSF50156">
    <property type="entry name" value="PDZ domain-like"/>
    <property type="match status" value="5"/>
</dbReference>
<dbReference type="GO" id="GO:0016020">
    <property type="term" value="C:membrane"/>
    <property type="evidence" value="ECO:0007669"/>
    <property type="project" value="UniProtKB-SubCell"/>
</dbReference>
<feature type="compositionally biased region" description="Low complexity" evidence="4">
    <location>
        <begin position="358"/>
        <end position="373"/>
    </location>
</feature>
<dbReference type="SMART" id="SM00456">
    <property type="entry name" value="WW"/>
    <property type="match status" value="2"/>
</dbReference>
<reference evidence="8" key="1">
    <citation type="submission" date="2023-11" db="EMBL/GenBank/DDBJ databases">
        <title>Genome assemblies of two species of porcelain crab, Petrolisthes cinctipes and Petrolisthes manimaculis (Anomura: Porcellanidae).</title>
        <authorList>
            <person name="Angst P."/>
        </authorList>
    </citation>
    <scope>NUCLEOTIDE SEQUENCE</scope>
    <source>
        <strain evidence="8">PB745_02</strain>
        <tissue evidence="8">Gill</tissue>
    </source>
</reference>
<dbReference type="GO" id="GO:0005737">
    <property type="term" value="C:cytoplasm"/>
    <property type="evidence" value="ECO:0007669"/>
    <property type="project" value="TreeGrafter"/>
</dbReference>
<feature type="compositionally biased region" description="Low complexity" evidence="4">
    <location>
        <begin position="2767"/>
        <end position="2798"/>
    </location>
</feature>
<feature type="non-terminal residue" evidence="8">
    <location>
        <position position="3346"/>
    </location>
</feature>
<name>A0AAE1P6I9_9EUCA</name>
<feature type="compositionally biased region" description="Polar residues" evidence="4">
    <location>
        <begin position="2072"/>
        <end position="2081"/>
    </location>
</feature>
<dbReference type="PANTHER" id="PTHR10316:SF40">
    <property type="entry name" value="LD27118P"/>
    <property type="match status" value="1"/>
</dbReference>
<feature type="region of interest" description="Disordered" evidence="4">
    <location>
        <begin position="1012"/>
        <end position="1036"/>
    </location>
</feature>
<feature type="region of interest" description="Disordered" evidence="4">
    <location>
        <begin position="154"/>
        <end position="189"/>
    </location>
</feature>
<dbReference type="InterPro" id="IPR001202">
    <property type="entry name" value="WW_dom"/>
</dbReference>